<gene>
    <name evidence="1" type="ORF">ACRB68_14450</name>
</gene>
<keyword evidence="2" id="KW-1185">Reference proteome</keyword>
<protein>
    <submittedName>
        <fullName evidence="1">Uncharacterized protein</fullName>
    </submittedName>
</protein>
<dbReference type="EMBL" id="WEGH01000001">
    <property type="protein sequence ID" value="MQY03403.1"/>
    <property type="molecule type" value="Genomic_DNA"/>
</dbReference>
<dbReference type="Proteomes" id="UP000487268">
    <property type="component" value="Unassembled WGS sequence"/>
</dbReference>
<evidence type="ECO:0000313" key="2">
    <source>
        <dbReference type="Proteomes" id="UP000487268"/>
    </source>
</evidence>
<proteinExistence type="predicted"/>
<dbReference type="AlphaFoldDB" id="A0A7K0BQF2"/>
<comment type="caution">
    <text evidence="1">The sequence shown here is derived from an EMBL/GenBank/DDBJ whole genome shotgun (WGS) entry which is preliminary data.</text>
</comment>
<organism evidence="1 2">
    <name type="scientific">Actinomadura macrotermitis</name>
    <dbReference type="NCBI Taxonomy" id="2585200"/>
    <lineage>
        <taxon>Bacteria</taxon>
        <taxon>Bacillati</taxon>
        <taxon>Actinomycetota</taxon>
        <taxon>Actinomycetes</taxon>
        <taxon>Streptosporangiales</taxon>
        <taxon>Thermomonosporaceae</taxon>
        <taxon>Actinomadura</taxon>
    </lineage>
</organism>
<accession>A0A7K0BQF2</accession>
<reference evidence="1 2" key="1">
    <citation type="submission" date="2019-10" db="EMBL/GenBank/DDBJ databases">
        <title>Actinomadura rubteroloni sp. nov. and Actinomadura macrotermitis sp. nov., isolated from the gut of fungus growing-termite Macrotermes natalensis.</title>
        <authorList>
            <person name="Benndorf R."/>
            <person name="Martin K."/>
            <person name="Kuefner M."/>
            <person name="De Beer W."/>
            <person name="Kaster A.-K."/>
            <person name="Vollmers J."/>
            <person name="Poulsen M."/>
            <person name="Beemelmanns C."/>
        </authorList>
    </citation>
    <scope>NUCLEOTIDE SEQUENCE [LARGE SCALE GENOMIC DNA]</scope>
    <source>
        <strain evidence="1 2">RB68</strain>
    </source>
</reference>
<sequence length="242" mass="25452">MVALVAGAALTACDRPGPKESYSALPATPEPVSGDGLVLRWRMTGGIAGLGGPGTMPEFSLYGDGRAVAGGKEYRLRPEALRRLLADARAAGLARPRSVDSPEVSDALVLQIRFQGATTKVAQPNEHGGLPAVRFWKRLDPRGWPASDQAAPARAYTPARLAVLTGELADQSAYGRPWPYAPLGKGVPAAGGRCTVLTGKDAGAAQRLAGQGDRWRSEGKVYSVRLRPLLPDESTCADLTRS</sequence>
<evidence type="ECO:0000313" key="1">
    <source>
        <dbReference type="EMBL" id="MQY03403.1"/>
    </source>
</evidence>
<name>A0A7K0BQF2_9ACTN</name>